<keyword evidence="2" id="KW-1185">Reference proteome</keyword>
<proteinExistence type="predicted"/>
<name>A0A2K8KZY8_9GAMM</name>
<gene>
    <name evidence="1" type="primary">hlyU</name>
    <name evidence="1" type="ORF">REIFOR_03198</name>
</gene>
<dbReference type="InterPro" id="IPR018772">
    <property type="entry name" value="Transcription_activator_HlyU"/>
</dbReference>
<dbReference type="Pfam" id="PF10115">
    <property type="entry name" value="HlyU"/>
    <property type="match status" value="1"/>
</dbReference>
<evidence type="ECO:0000313" key="1">
    <source>
        <dbReference type="EMBL" id="ATX78304.1"/>
    </source>
</evidence>
<protein>
    <submittedName>
        <fullName evidence="1">Transcriptional activator HlyU</fullName>
    </submittedName>
</protein>
<dbReference type="AlphaFoldDB" id="A0A2K8KZY8"/>
<evidence type="ECO:0000313" key="2">
    <source>
        <dbReference type="Proteomes" id="UP000229757"/>
    </source>
</evidence>
<dbReference type="EMBL" id="CP011797">
    <property type="protein sequence ID" value="ATX78304.1"/>
    <property type="molecule type" value="Genomic_DNA"/>
</dbReference>
<reference evidence="1 2" key="1">
    <citation type="journal article" date="2017" name="Environ. Microbiol.">
        <title>Genomic and physiological analyses of 'Reinekea forsetii' reveal a versatile opportunistic lifestyle during spring algae blooms.</title>
        <authorList>
            <person name="Avci B."/>
            <person name="Hahnke R.L."/>
            <person name="Chafee M."/>
            <person name="Fischer T."/>
            <person name="Gruber-Vodicka H."/>
            <person name="Tegetmeyer H.E."/>
            <person name="Harder J."/>
            <person name="Fuchs B.M."/>
            <person name="Amann R.I."/>
            <person name="Teeling H."/>
        </authorList>
    </citation>
    <scope>NUCLEOTIDE SEQUENCE [LARGE SCALE GENOMIC DNA]</scope>
    <source>
        <strain evidence="1 2">Hel1_31_D35</strain>
    </source>
</reference>
<dbReference type="Proteomes" id="UP000229757">
    <property type="component" value="Chromosome"/>
</dbReference>
<dbReference type="KEGG" id="rfo:REIFOR_03198"/>
<organism evidence="1 2">
    <name type="scientific">Reinekea forsetii</name>
    <dbReference type="NCBI Taxonomy" id="1336806"/>
    <lineage>
        <taxon>Bacteria</taxon>
        <taxon>Pseudomonadati</taxon>
        <taxon>Pseudomonadota</taxon>
        <taxon>Gammaproteobacteria</taxon>
        <taxon>Oceanospirillales</taxon>
        <taxon>Saccharospirillaceae</taxon>
        <taxon>Reinekea</taxon>
    </lineage>
</organism>
<accession>A0A2K8KZY8</accession>
<sequence length="92" mass="10360">MCPMFGWLTKTKVPKVPQYEWTEYKGYRICAAPKAEGSQYRVSGIIEKDGEILQSHTFVRADIMPSEAEASTISLSKARLMVDQLGDKVFAE</sequence>